<comment type="caution">
    <text evidence="3">The sequence shown here is derived from an EMBL/GenBank/DDBJ whole genome shotgun (WGS) entry which is preliminary data.</text>
</comment>
<evidence type="ECO:0000313" key="4">
    <source>
        <dbReference type="Proteomes" id="UP001301769"/>
    </source>
</evidence>
<feature type="compositionally biased region" description="Gly residues" evidence="1">
    <location>
        <begin position="262"/>
        <end position="272"/>
    </location>
</feature>
<dbReference type="EMBL" id="MU858065">
    <property type="protein sequence ID" value="KAK4216776.1"/>
    <property type="molecule type" value="Genomic_DNA"/>
</dbReference>
<proteinExistence type="predicted"/>
<dbReference type="InterPro" id="IPR000182">
    <property type="entry name" value="GNAT_dom"/>
</dbReference>
<dbReference type="Proteomes" id="UP001301769">
    <property type="component" value="Unassembled WGS sequence"/>
</dbReference>
<dbReference type="GO" id="GO:0016747">
    <property type="term" value="F:acyltransferase activity, transferring groups other than amino-acyl groups"/>
    <property type="evidence" value="ECO:0007669"/>
    <property type="project" value="InterPro"/>
</dbReference>
<keyword evidence="4" id="KW-1185">Reference proteome</keyword>
<dbReference type="PANTHER" id="PTHR42791:SF2">
    <property type="entry name" value="N-ACETYLTRANSFERASE DOMAIN-CONTAINING PROTEIN"/>
    <property type="match status" value="1"/>
</dbReference>
<evidence type="ECO:0000313" key="3">
    <source>
        <dbReference type="EMBL" id="KAK4216776.1"/>
    </source>
</evidence>
<dbReference type="CDD" id="cd04301">
    <property type="entry name" value="NAT_SF"/>
    <property type="match status" value="1"/>
</dbReference>
<dbReference type="SUPFAM" id="SSF55729">
    <property type="entry name" value="Acyl-CoA N-acyltransferases (Nat)"/>
    <property type="match status" value="1"/>
</dbReference>
<accession>A0AAN6YDT3</accession>
<dbReference type="PANTHER" id="PTHR42791">
    <property type="entry name" value="GNAT FAMILY ACETYLTRANSFERASE"/>
    <property type="match status" value="1"/>
</dbReference>
<reference evidence="3" key="2">
    <citation type="submission" date="2023-05" db="EMBL/GenBank/DDBJ databases">
        <authorList>
            <consortium name="Lawrence Berkeley National Laboratory"/>
            <person name="Steindorff A."/>
            <person name="Hensen N."/>
            <person name="Bonometti L."/>
            <person name="Westerberg I."/>
            <person name="Brannstrom I.O."/>
            <person name="Guillou S."/>
            <person name="Cros-Aarteil S."/>
            <person name="Calhoun S."/>
            <person name="Haridas S."/>
            <person name="Kuo A."/>
            <person name="Mondo S."/>
            <person name="Pangilinan J."/>
            <person name="Riley R."/>
            <person name="Labutti K."/>
            <person name="Andreopoulos B."/>
            <person name="Lipzen A."/>
            <person name="Chen C."/>
            <person name="Yanf M."/>
            <person name="Daum C."/>
            <person name="Ng V."/>
            <person name="Clum A."/>
            <person name="Ohm R."/>
            <person name="Martin F."/>
            <person name="Silar P."/>
            <person name="Natvig D."/>
            <person name="Lalanne C."/>
            <person name="Gautier V."/>
            <person name="Ament-Velasquez S.L."/>
            <person name="Kruys A."/>
            <person name="Hutchinson M.I."/>
            <person name="Powell A.J."/>
            <person name="Barry K."/>
            <person name="Miller A.N."/>
            <person name="Grigoriev I.V."/>
            <person name="Debuchy R."/>
            <person name="Gladieux P."/>
            <person name="Thoren M.H."/>
            <person name="Johannesson H."/>
        </authorList>
    </citation>
    <scope>NUCLEOTIDE SEQUENCE</scope>
    <source>
        <strain evidence="3">PSN293</strain>
    </source>
</reference>
<dbReference type="PROSITE" id="PS51186">
    <property type="entry name" value="GNAT"/>
    <property type="match status" value="1"/>
</dbReference>
<protein>
    <recommendedName>
        <fullName evidence="2">N-acetyltransferase domain-containing protein</fullName>
    </recommendedName>
</protein>
<dbReference type="InterPro" id="IPR052523">
    <property type="entry name" value="Trichothecene_AcTrans"/>
</dbReference>
<evidence type="ECO:0000256" key="1">
    <source>
        <dbReference type="SAM" id="MobiDB-lite"/>
    </source>
</evidence>
<organism evidence="3 4">
    <name type="scientific">Rhypophila decipiens</name>
    <dbReference type="NCBI Taxonomy" id="261697"/>
    <lineage>
        <taxon>Eukaryota</taxon>
        <taxon>Fungi</taxon>
        <taxon>Dikarya</taxon>
        <taxon>Ascomycota</taxon>
        <taxon>Pezizomycotina</taxon>
        <taxon>Sordariomycetes</taxon>
        <taxon>Sordariomycetidae</taxon>
        <taxon>Sordariales</taxon>
        <taxon>Naviculisporaceae</taxon>
        <taxon>Rhypophila</taxon>
    </lineage>
</organism>
<feature type="region of interest" description="Disordered" evidence="1">
    <location>
        <begin position="256"/>
        <end position="276"/>
    </location>
</feature>
<reference evidence="3" key="1">
    <citation type="journal article" date="2023" name="Mol. Phylogenet. Evol.">
        <title>Genome-scale phylogeny and comparative genomics of the fungal order Sordariales.</title>
        <authorList>
            <person name="Hensen N."/>
            <person name="Bonometti L."/>
            <person name="Westerberg I."/>
            <person name="Brannstrom I.O."/>
            <person name="Guillou S."/>
            <person name="Cros-Aarteil S."/>
            <person name="Calhoun S."/>
            <person name="Haridas S."/>
            <person name="Kuo A."/>
            <person name="Mondo S."/>
            <person name="Pangilinan J."/>
            <person name="Riley R."/>
            <person name="LaButti K."/>
            <person name="Andreopoulos B."/>
            <person name="Lipzen A."/>
            <person name="Chen C."/>
            <person name="Yan M."/>
            <person name="Daum C."/>
            <person name="Ng V."/>
            <person name="Clum A."/>
            <person name="Steindorff A."/>
            <person name="Ohm R.A."/>
            <person name="Martin F."/>
            <person name="Silar P."/>
            <person name="Natvig D.O."/>
            <person name="Lalanne C."/>
            <person name="Gautier V."/>
            <person name="Ament-Velasquez S.L."/>
            <person name="Kruys A."/>
            <person name="Hutchinson M.I."/>
            <person name="Powell A.J."/>
            <person name="Barry K."/>
            <person name="Miller A.N."/>
            <person name="Grigoriev I.V."/>
            <person name="Debuchy R."/>
            <person name="Gladieux P."/>
            <person name="Hiltunen Thoren M."/>
            <person name="Johannesson H."/>
        </authorList>
    </citation>
    <scope>NUCLEOTIDE SEQUENCE</scope>
    <source>
        <strain evidence="3">PSN293</strain>
    </source>
</reference>
<gene>
    <name evidence="3" type="ORF">QBC37DRAFT_416162</name>
</gene>
<evidence type="ECO:0000259" key="2">
    <source>
        <dbReference type="PROSITE" id="PS51186"/>
    </source>
</evidence>
<dbReference type="Gene3D" id="3.40.630.30">
    <property type="match status" value="1"/>
</dbReference>
<sequence length="301" mass="33012">MVATQPPLPINIMPLQYADIPIVSRNTASAFAVDPHTLVKQLGKGGYDMYAISSSGFLDNLGKKNYMHFKAVSVDPTTNDDTGETTILGHISWAFRGVSDQELDKMPRPHQPPITAEEATNTIVTVAAEDENTTTTAAAAVADDEEATNKIQRLHDLEDEDMQAWMSSIVPPGPCIFVTGLIVAPGYQSRGVGSRLLQKLNETADAMGLCVWVHSSHQAYRAYHKAGFEVTRVLELDLDEWATRGPREDEAVMGDLNLDGTRQGGELGGNGLEEGEQGQRKWGRYIIRYLKREPRFPASSV</sequence>
<dbReference type="InterPro" id="IPR016181">
    <property type="entry name" value="Acyl_CoA_acyltransferase"/>
</dbReference>
<dbReference type="Pfam" id="PF00583">
    <property type="entry name" value="Acetyltransf_1"/>
    <property type="match status" value="1"/>
</dbReference>
<dbReference type="AlphaFoldDB" id="A0AAN6YDT3"/>
<name>A0AAN6YDT3_9PEZI</name>
<feature type="domain" description="N-acetyltransferase" evidence="2">
    <location>
        <begin position="112"/>
        <end position="250"/>
    </location>
</feature>